<dbReference type="InterPro" id="IPR006311">
    <property type="entry name" value="TAT_signal"/>
</dbReference>
<sequence length="193" mass="20009">MKPKEISRRQFATAVSSVGVGTMMPAALAQERLQEPKPAYPPRDAGGIHGDMLGRISEGLAGNDIHTKEGLLKLVALLQQFDVISEQDAAMLRETIDAIFSAPETTAAKIDKIYAEAKEKAGEVTVAIISIAKNSVEFGRRHERAIYIVASDVSGALTGAATGAKLGGRSLAVLGALAGAVGGSAQAAFSHKG</sequence>
<accession>A0A7Y9NJC6</accession>
<dbReference type="PROSITE" id="PS51318">
    <property type="entry name" value="TAT"/>
    <property type="match status" value="1"/>
</dbReference>
<dbReference type="EMBL" id="JACCCV010000001">
    <property type="protein sequence ID" value="NYF50302.1"/>
    <property type="molecule type" value="Genomic_DNA"/>
</dbReference>
<organism evidence="1 2">
    <name type="scientific">Tunturiibacter lichenicola</name>
    <dbReference type="NCBI Taxonomy" id="2051959"/>
    <lineage>
        <taxon>Bacteria</taxon>
        <taxon>Pseudomonadati</taxon>
        <taxon>Acidobacteriota</taxon>
        <taxon>Terriglobia</taxon>
        <taxon>Terriglobales</taxon>
        <taxon>Acidobacteriaceae</taxon>
        <taxon>Tunturiibacter</taxon>
    </lineage>
</organism>
<proteinExistence type="predicted"/>
<dbReference type="AlphaFoldDB" id="A0A7Y9NJC6"/>
<gene>
    <name evidence="1" type="ORF">HDF12_000667</name>
</gene>
<comment type="caution">
    <text evidence="1">The sequence shown here is derived from an EMBL/GenBank/DDBJ whole genome shotgun (WGS) entry which is preliminary data.</text>
</comment>
<evidence type="ECO:0000313" key="1">
    <source>
        <dbReference type="EMBL" id="NYF50302.1"/>
    </source>
</evidence>
<dbReference type="Proteomes" id="UP000534186">
    <property type="component" value="Unassembled WGS sequence"/>
</dbReference>
<reference evidence="1 2" key="1">
    <citation type="submission" date="2020-07" db="EMBL/GenBank/DDBJ databases">
        <title>Genomic Encyclopedia of Type Strains, Phase IV (KMG-V): Genome sequencing to study the core and pangenomes of soil and plant-associated prokaryotes.</title>
        <authorList>
            <person name="Whitman W."/>
        </authorList>
    </citation>
    <scope>NUCLEOTIDE SEQUENCE [LARGE SCALE GENOMIC DNA]</scope>
    <source>
        <strain evidence="1 2">M8UP30</strain>
    </source>
</reference>
<evidence type="ECO:0000313" key="2">
    <source>
        <dbReference type="Proteomes" id="UP000534186"/>
    </source>
</evidence>
<name>A0A7Y9NJC6_9BACT</name>
<protein>
    <submittedName>
        <fullName evidence="1">Uncharacterized protein YcfJ</fullName>
    </submittedName>
</protein>